<feature type="transmembrane region" description="Helical" evidence="1">
    <location>
        <begin position="467"/>
        <end position="486"/>
    </location>
</feature>
<reference evidence="3 4" key="2">
    <citation type="submission" date="2024-07" db="EMBL/GenBank/DDBJ databases">
        <authorList>
            <person name="Akdeniz Z."/>
        </authorList>
    </citation>
    <scope>NUCLEOTIDE SEQUENCE [LARGE SCALE GENOMIC DNA]</scope>
</reference>
<feature type="transmembrane region" description="Helical" evidence="1">
    <location>
        <begin position="498"/>
        <end position="519"/>
    </location>
</feature>
<keyword evidence="1" id="KW-0812">Transmembrane</keyword>
<dbReference type="AlphaFoldDB" id="A0AA86QW06"/>
<sequence>MINGFCVQVSCAIHGQQSINGVCQCVNINSIIQACSCVCPLNSQVVGIACVCSIIGQTMQNGQCVCPTTGAFVLNNTCTCGINSLNTSNKCSCPANSSLNTVSSACTCDIIIGQSIVDGFCQCPTGKKVINDQCYYVINVTQFECHYELFTQTFDIQSITNQIAASDFDAGYVFSTPTIIQNAFIDISDNVYSTTVYPLFISQNTFTNLKIRFGTQSLNSGSLILSTSSFSINQMNIISRPGSQLTVNSAQQLNILASSSSNTGITNLLVNLSFAPSNGNITLINYINGAFNVSGYQVLGSYLSTGTVAMIGININSATINVNQVSFKPTAFNAGNSSSYLFGNVATTSTIQINYFAVIIGSSYNFLLFDSISTSSSNYYRFGGIIAYINGNSVVNVNNLILDSYQKFTTSQVSKSGFLVGENINSISSSITIQNVCLQQNMTSTTTQFQFFGLIGYNQGNTYIQNALVSFSVQSAYFTGFGIIGYQEHNSNSIQAEIINLIISVNVSLGGGIFVGSLFGTQYASNCSIQNTKVVGGNISSNSSYVGGFIGAQVYNTQITNSSLQQSVISGLTYIGGFVGYFNYQLLLTNSNIQFVTLVGSGVGIVAGNFGSSASFLFTSSWFAQINVNGVLRSDCAVISNTEFGC</sequence>
<organism evidence="2">
    <name type="scientific">Hexamita inflata</name>
    <dbReference type="NCBI Taxonomy" id="28002"/>
    <lineage>
        <taxon>Eukaryota</taxon>
        <taxon>Metamonada</taxon>
        <taxon>Diplomonadida</taxon>
        <taxon>Hexamitidae</taxon>
        <taxon>Hexamitinae</taxon>
        <taxon>Hexamita</taxon>
    </lineage>
</organism>
<comment type="caution">
    <text evidence="2">The sequence shown here is derived from an EMBL/GenBank/DDBJ whole genome shotgun (WGS) entry which is preliminary data.</text>
</comment>
<evidence type="ECO:0008006" key="5">
    <source>
        <dbReference type="Google" id="ProtNLM"/>
    </source>
</evidence>
<reference evidence="2" key="1">
    <citation type="submission" date="2023-06" db="EMBL/GenBank/DDBJ databases">
        <authorList>
            <person name="Kurt Z."/>
        </authorList>
    </citation>
    <scope>NUCLEOTIDE SEQUENCE</scope>
</reference>
<evidence type="ECO:0000313" key="4">
    <source>
        <dbReference type="Proteomes" id="UP001642409"/>
    </source>
</evidence>
<dbReference type="Proteomes" id="UP001642409">
    <property type="component" value="Unassembled WGS sequence"/>
</dbReference>
<dbReference type="EMBL" id="CATOUU010001012">
    <property type="protein sequence ID" value="CAI9967094.1"/>
    <property type="molecule type" value="Genomic_DNA"/>
</dbReference>
<evidence type="ECO:0000256" key="1">
    <source>
        <dbReference type="SAM" id="Phobius"/>
    </source>
</evidence>
<gene>
    <name evidence="3" type="ORF">HINF_LOCUS54073</name>
    <name evidence="2" type="ORF">HINF_LOCUS54739</name>
</gene>
<evidence type="ECO:0000313" key="2">
    <source>
        <dbReference type="EMBL" id="CAI9967094.1"/>
    </source>
</evidence>
<keyword evidence="1" id="KW-1133">Transmembrane helix</keyword>
<keyword evidence="4" id="KW-1185">Reference proteome</keyword>
<accession>A0AA86QW06</accession>
<evidence type="ECO:0000313" key="3">
    <source>
        <dbReference type="EMBL" id="CAL6069641.1"/>
    </source>
</evidence>
<dbReference type="EMBL" id="CAXDID020000279">
    <property type="protein sequence ID" value="CAL6069641.1"/>
    <property type="molecule type" value="Genomic_DNA"/>
</dbReference>
<dbReference type="Gene3D" id="2.160.20.110">
    <property type="match status" value="1"/>
</dbReference>
<proteinExistence type="predicted"/>
<keyword evidence="1" id="KW-0472">Membrane</keyword>
<name>A0AA86QW06_9EUKA</name>
<protein>
    <recommendedName>
        <fullName evidence="5">Transmembrane protein</fullName>
    </recommendedName>
</protein>